<sequence>MKKYDIRIRRGAFQEKRTSRYKNFDQLSRRYKKERIKQVMTRLFYLLFLVAVSVALFFLFR</sequence>
<accession>A0ABZ0IPV9</accession>
<evidence type="ECO:0000313" key="3">
    <source>
        <dbReference type="Proteomes" id="UP001302349"/>
    </source>
</evidence>
<evidence type="ECO:0000313" key="2">
    <source>
        <dbReference type="EMBL" id="WOK06025.1"/>
    </source>
</evidence>
<keyword evidence="1" id="KW-0472">Membrane</keyword>
<evidence type="ECO:0000256" key="1">
    <source>
        <dbReference type="SAM" id="Phobius"/>
    </source>
</evidence>
<feature type="transmembrane region" description="Helical" evidence="1">
    <location>
        <begin position="39"/>
        <end position="60"/>
    </location>
</feature>
<dbReference type="EMBL" id="CP136051">
    <property type="protein sequence ID" value="WOK06025.1"/>
    <property type="molecule type" value="Genomic_DNA"/>
</dbReference>
<proteinExistence type="predicted"/>
<reference evidence="2 3" key="1">
    <citation type="journal article" date="2023" name="Microbiol. Resour. Announc.">
        <title>Complete Genome Sequence of Imperialibacter roseus strain P4T.</title>
        <authorList>
            <person name="Tizabi D.R."/>
            <person name="Bachvaroff T."/>
            <person name="Hill R.T."/>
        </authorList>
    </citation>
    <scope>NUCLEOTIDE SEQUENCE [LARGE SCALE GENOMIC DNA]</scope>
    <source>
        <strain evidence="2 3">P4T</strain>
    </source>
</reference>
<protein>
    <recommendedName>
        <fullName evidence="4">Riboflavin synthase subunit beta</fullName>
    </recommendedName>
</protein>
<keyword evidence="3" id="KW-1185">Reference proteome</keyword>
<dbReference type="Proteomes" id="UP001302349">
    <property type="component" value="Chromosome"/>
</dbReference>
<evidence type="ECO:0008006" key="4">
    <source>
        <dbReference type="Google" id="ProtNLM"/>
    </source>
</evidence>
<name>A0ABZ0IPV9_9BACT</name>
<organism evidence="2 3">
    <name type="scientific">Imperialibacter roseus</name>
    <dbReference type="NCBI Taxonomy" id="1324217"/>
    <lineage>
        <taxon>Bacteria</taxon>
        <taxon>Pseudomonadati</taxon>
        <taxon>Bacteroidota</taxon>
        <taxon>Cytophagia</taxon>
        <taxon>Cytophagales</taxon>
        <taxon>Flammeovirgaceae</taxon>
        <taxon>Imperialibacter</taxon>
    </lineage>
</organism>
<dbReference type="RefSeq" id="WP_317488765.1">
    <property type="nucleotide sequence ID" value="NZ_CP136051.1"/>
</dbReference>
<keyword evidence="1" id="KW-0812">Transmembrane</keyword>
<keyword evidence="1" id="KW-1133">Transmembrane helix</keyword>
<gene>
    <name evidence="2" type="ORF">RT717_23395</name>
</gene>